<name>A0A8S1SRI7_PAROT</name>
<dbReference type="OMA" id="LICRGCA"/>
<feature type="coiled-coil region" evidence="1">
    <location>
        <begin position="114"/>
        <end position="200"/>
    </location>
</feature>
<evidence type="ECO:0000313" key="2">
    <source>
        <dbReference type="EMBL" id="CAD8141757.1"/>
    </source>
</evidence>
<evidence type="ECO:0000313" key="3">
    <source>
        <dbReference type="Proteomes" id="UP000683925"/>
    </source>
</evidence>
<dbReference type="EMBL" id="CAJJDP010000012">
    <property type="protein sequence ID" value="CAD8141757.1"/>
    <property type="molecule type" value="Genomic_DNA"/>
</dbReference>
<sequence length="294" mass="35045">MHFQYEENAKRSLICRGCAGRTLGQDSNKCCCQENKFVNVLKNHYVEGNNINQLSEMLDLAQGTENFCEEHGYLYEFIITKNPLENGQSKFDNQELYCKMCIEKNQENLHCYKIELLNDEYFKVKEQNKQTLQQVQQQEDGQQDKKELQNKIKEVFEKMKIALQNDQLLEQKKNVANKRKEKIQEAVNKQANQNQIIQNEDQEQRDNKISQLDMLKKALDLRMKAIAYLDNGYHDYLHDDYLEGESTRKKIMEEENPMKVDEYGNYQQKEFEPNKFYGYPIIEAFKYFDDIQFI</sequence>
<keyword evidence="1" id="KW-0175">Coiled coil</keyword>
<dbReference type="AlphaFoldDB" id="A0A8S1SRI7"/>
<evidence type="ECO:0000256" key="1">
    <source>
        <dbReference type="SAM" id="Coils"/>
    </source>
</evidence>
<comment type="caution">
    <text evidence="2">The sequence shown here is derived from an EMBL/GenBank/DDBJ whole genome shotgun (WGS) entry which is preliminary data.</text>
</comment>
<keyword evidence="3" id="KW-1185">Reference proteome</keyword>
<gene>
    <name evidence="2" type="ORF">POCTA_138.1.T0130120</name>
</gene>
<organism evidence="2 3">
    <name type="scientific">Paramecium octaurelia</name>
    <dbReference type="NCBI Taxonomy" id="43137"/>
    <lineage>
        <taxon>Eukaryota</taxon>
        <taxon>Sar</taxon>
        <taxon>Alveolata</taxon>
        <taxon>Ciliophora</taxon>
        <taxon>Intramacronucleata</taxon>
        <taxon>Oligohymenophorea</taxon>
        <taxon>Peniculida</taxon>
        <taxon>Parameciidae</taxon>
        <taxon>Paramecium</taxon>
    </lineage>
</organism>
<reference evidence="2" key="1">
    <citation type="submission" date="2021-01" db="EMBL/GenBank/DDBJ databases">
        <authorList>
            <consortium name="Genoscope - CEA"/>
            <person name="William W."/>
        </authorList>
    </citation>
    <scope>NUCLEOTIDE SEQUENCE</scope>
</reference>
<dbReference type="Proteomes" id="UP000683925">
    <property type="component" value="Unassembled WGS sequence"/>
</dbReference>
<proteinExistence type="predicted"/>
<dbReference type="OrthoDB" id="310378at2759"/>
<protein>
    <submittedName>
        <fullName evidence="2">Uncharacterized protein</fullName>
    </submittedName>
</protein>
<accession>A0A8S1SRI7</accession>